<protein>
    <submittedName>
        <fullName evidence="1">Uncharacterized protein</fullName>
    </submittedName>
</protein>
<dbReference type="AlphaFoldDB" id="A0A6L5Z5N8"/>
<proteinExistence type="predicted"/>
<organism evidence="1 2">
    <name type="scientific">Halovulum marinum</name>
    <dbReference type="NCBI Taxonomy" id="2662447"/>
    <lineage>
        <taxon>Bacteria</taxon>
        <taxon>Pseudomonadati</taxon>
        <taxon>Pseudomonadota</taxon>
        <taxon>Alphaproteobacteria</taxon>
        <taxon>Rhodobacterales</taxon>
        <taxon>Paracoccaceae</taxon>
        <taxon>Halovulum</taxon>
    </lineage>
</organism>
<dbReference type="EMBL" id="WIND01000028">
    <property type="protein sequence ID" value="MSU91891.1"/>
    <property type="molecule type" value="Genomic_DNA"/>
</dbReference>
<gene>
    <name evidence="1" type="ORF">GE300_20200</name>
</gene>
<name>A0A6L5Z5N8_9RHOB</name>
<comment type="caution">
    <text evidence="1">The sequence shown here is derived from an EMBL/GenBank/DDBJ whole genome shotgun (WGS) entry which is preliminary data.</text>
</comment>
<keyword evidence="2" id="KW-1185">Reference proteome</keyword>
<dbReference type="Proteomes" id="UP000474957">
    <property type="component" value="Unassembled WGS sequence"/>
</dbReference>
<reference evidence="1 2" key="1">
    <citation type="submission" date="2019-10" db="EMBL/GenBank/DDBJ databases">
        <title>Cognatihalovulum marinum gen. nov. sp. nov., a new member of the family Rhodobacteraceae isolated from deep seawater of the Northwest Indian Ocean.</title>
        <authorList>
            <person name="Ruan C."/>
            <person name="Wang J."/>
            <person name="Zheng X."/>
            <person name="Song L."/>
            <person name="Zhu Y."/>
            <person name="Huang Y."/>
            <person name="Lu Z."/>
            <person name="Du W."/>
            <person name="Huang L."/>
            <person name="Dai X."/>
        </authorList>
    </citation>
    <scope>NUCLEOTIDE SEQUENCE [LARGE SCALE GENOMIC DNA]</scope>
    <source>
        <strain evidence="1 2">2CG4</strain>
    </source>
</reference>
<evidence type="ECO:0000313" key="1">
    <source>
        <dbReference type="EMBL" id="MSU91891.1"/>
    </source>
</evidence>
<evidence type="ECO:0000313" key="2">
    <source>
        <dbReference type="Proteomes" id="UP000474957"/>
    </source>
</evidence>
<dbReference type="RefSeq" id="WP_154449322.1">
    <property type="nucleotide sequence ID" value="NZ_WIND01000028.1"/>
</dbReference>
<accession>A0A6L5Z5N8</accession>
<sequence length="102" mass="11072">MSLIDKLTVAHWGHDDDDHRIEELAVTDAAASEALPNFVKRFLSERGLSDEFEGALAEISSTRPGVEGEKNTTMYALRFISLKGLSGELADALEEVTEAPAP</sequence>